<reference evidence="8 9" key="1">
    <citation type="submission" date="2018-06" db="EMBL/GenBank/DDBJ databases">
        <authorList>
            <consortium name="Pathogen Informatics"/>
            <person name="Doyle S."/>
        </authorList>
    </citation>
    <scope>NUCLEOTIDE SEQUENCE [LARGE SCALE GENOMIC DNA]</scope>
    <source>
        <strain evidence="8 9">NCTC11647</strain>
    </source>
</reference>
<dbReference type="NCBIfam" id="NF003421">
    <property type="entry name" value="PRK04860.1"/>
    <property type="match status" value="1"/>
</dbReference>
<comment type="similarity">
    <text evidence="2 7">Belongs to the SprT family.</text>
</comment>
<dbReference type="Gene3D" id="3.30.2010.10">
    <property type="entry name" value="Metalloproteases ('zincins'), catalytic domain"/>
    <property type="match status" value="1"/>
</dbReference>
<dbReference type="SMART" id="SM00731">
    <property type="entry name" value="SprT"/>
    <property type="match status" value="1"/>
</dbReference>
<dbReference type="AlphaFoldDB" id="A0A2T3QMD4"/>
<gene>
    <name evidence="7" type="primary">sprT</name>
    <name evidence="8" type="ORF">NCTC11647_02415</name>
</gene>
<feature type="binding site" evidence="7">
    <location>
        <position position="76"/>
    </location>
    <ligand>
        <name>Zn(2+)</name>
        <dbReference type="ChEBI" id="CHEBI:29105"/>
    </ligand>
</feature>
<feature type="active site" evidence="7">
    <location>
        <position position="73"/>
    </location>
</feature>
<evidence type="ECO:0000256" key="4">
    <source>
        <dbReference type="ARBA" id="ARBA00022490"/>
    </source>
</evidence>
<dbReference type="PANTHER" id="PTHR38773:SF1">
    <property type="entry name" value="PROTEIN SPRT"/>
    <property type="match status" value="1"/>
</dbReference>
<dbReference type="PANTHER" id="PTHR38773">
    <property type="entry name" value="PROTEIN SPRT"/>
    <property type="match status" value="1"/>
</dbReference>
<comment type="subcellular location">
    <subcellularLocation>
        <location evidence="1 7">Cytoplasm</location>
    </subcellularLocation>
</comment>
<dbReference type="InterPro" id="IPR023483">
    <property type="entry name" value="Uncharacterised_SprT"/>
</dbReference>
<name>A0A2T3QMD4_PHODM</name>
<dbReference type="InterPro" id="IPR035240">
    <property type="entry name" value="SprT_Zn_ribbon"/>
</dbReference>
<evidence type="ECO:0000256" key="6">
    <source>
        <dbReference type="ARBA" id="ARBA00022833"/>
    </source>
</evidence>
<dbReference type="GO" id="GO:0006950">
    <property type="term" value="P:response to stress"/>
    <property type="evidence" value="ECO:0007669"/>
    <property type="project" value="UniProtKB-ARBA"/>
</dbReference>
<feature type="binding site" evidence="7">
    <location>
        <position position="72"/>
    </location>
    <ligand>
        <name>Zn(2+)</name>
        <dbReference type="ChEBI" id="CHEBI:29105"/>
    </ligand>
</feature>
<dbReference type="OrthoDB" id="267364at2"/>
<dbReference type="EMBL" id="UATL01000001">
    <property type="protein sequence ID" value="SPY29234.1"/>
    <property type="molecule type" value="Genomic_DNA"/>
</dbReference>
<dbReference type="GO" id="GO:0008270">
    <property type="term" value="F:zinc ion binding"/>
    <property type="evidence" value="ECO:0007669"/>
    <property type="project" value="UniProtKB-UniRule"/>
</dbReference>
<keyword evidence="6 7" id="KW-0862">Zinc</keyword>
<protein>
    <recommendedName>
        <fullName evidence="3 7">Protein SprT</fullName>
    </recommendedName>
</protein>
<dbReference type="InterPro" id="IPR006640">
    <property type="entry name" value="SprT-like_domain"/>
</dbReference>
<proteinExistence type="inferred from homology"/>
<evidence type="ECO:0000313" key="9">
    <source>
        <dbReference type="Proteomes" id="UP000251647"/>
    </source>
</evidence>
<evidence type="ECO:0000313" key="8">
    <source>
        <dbReference type="EMBL" id="SPY29234.1"/>
    </source>
</evidence>
<organism evidence="8 9">
    <name type="scientific">Photobacterium damselae</name>
    <dbReference type="NCBI Taxonomy" id="38293"/>
    <lineage>
        <taxon>Bacteria</taxon>
        <taxon>Pseudomonadati</taxon>
        <taxon>Pseudomonadota</taxon>
        <taxon>Gammaproteobacteria</taxon>
        <taxon>Vibrionales</taxon>
        <taxon>Vibrionaceae</taxon>
        <taxon>Photobacterium</taxon>
    </lineage>
</organism>
<evidence type="ECO:0000256" key="1">
    <source>
        <dbReference type="ARBA" id="ARBA00004496"/>
    </source>
</evidence>
<dbReference type="RefSeq" id="WP_036763215.1">
    <property type="nucleotide sequence ID" value="NZ_CP035780.1"/>
</dbReference>
<dbReference type="Proteomes" id="UP000251647">
    <property type="component" value="Unassembled WGS sequence"/>
</dbReference>
<evidence type="ECO:0000256" key="5">
    <source>
        <dbReference type="ARBA" id="ARBA00022723"/>
    </source>
</evidence>
<sequence length="160" mass="18628">MSALQQQIIAQVTHCIQHANTRLQKHFSVPKVTFTQRGKIAGSARLQSWEVRFNPVLLQENPDAFINHVVPHEIAHLIVFKLFGRVKPHGREWQLIMTQVFNIPAQTTHSFDVSSVQGQTYLYDCQCQEHQLSIRRHNKIQRQQAVYHCRSCKQPLKARQ</sequence>
<evidence type="ECO:0000256" key="7">
    <source>
        <dbReference type="HAMAP-Rule" id="MF_00746"/>
    </source>
</evidence>
<dbReference type="Pfam" id="PF17283">
    <property type="entry name" value="Zn_ribbon_SprT"/>
    <property type="match status" value="1"/>
</dbReference>
<dbReference type="GO" id="GO:0005737">
    <property type="term" value="C:cytoplasm"/>
    <property type="evidence" value="ECO:0007669"/>
    <property type="project" value="UniProtKB-SubCell"/>
</dbReference>
<evidence type="ECO:0000256" key="2">
    <source>
        <dbReference type="ARBA" id="ARBA00006591"/>
    </source>
</evidence>
<dbReference type="Pfam" id="PF10263">
    <property type="entry name" value="SprT-like"/>
    <property type="match status" value="1"/>
</dbReference>
<comment type="cofactor">
    <cofactor evidence="7">
        <name>Zn(2+)</name>
        <dbReference type="ChEBI" id="CHEBI:29105"/>
    </cofactor>
    <text evidence="7">Binds 1 zinc ion.</text>
</comment>
<keyword evidence="4 7" id="KW-0963">Cytoplasm</keyword>
<evidence type="ECO:0000256" key="3">
    <source>
        <dbReference type="ARBA" id="ARBA00020082"/>
    </source>
</evidence>
<dbReference type="HAMAP" id="MF_00746">
    <property type="entry name" value="SprT"/>
    <property type="match status" value="1"/>
</dbReference>
<keyword evidence="5 7" id="KW-0479">Metal-binding</keyword>
<accession>A0A2T3QMD4</accession>